<dbReference type="InterPro" id="IPR000184">
    <property type="entry name" value="Bac_surfAg_D15"/>
</dbReference>
<evidence type="ECO:0000256" key="8">
    <source>
        <dbReference type="HAMAP-Rule" id="MF_01430"/>
    </source>
</evidence>
<evidence type="ECO:0000256" key="4">
    <source>
        <dbReference type="ARBA" id="ARBA00022729"/>
    </source>
</evidence>
<feature type="chain" id="PRO_5008990690" description="Outer membrane protein assembly factor BamA" evidence="8">
    <location>
        <begin position="23"/>
        <end position="770"/>
    </location>
</feature>
<dbReference type="PIRSF" id="PIRSF006076">
    <property type="entry name" value="OM_assembly_OMP85"/>
    <property type="match status" value="1"/>
</dbReference>
<accession>A0A0K6IWC0</accession>
<keyword evidence="5 8" id="KW-0677">Repeat</keyword>
<comment type="similarity">
    <text evidence="8">Belongs to the BamA family.</text>
</comment>
<comment type="subunit">
    <text evidence="8">Part of the Bam complex.</text>
</comment>
<keyword evidence="7 8" id="KW-0998">Cell outer membrane</keyword>
<dbReference type="FunFam" id="3.10.20.310:FF:000002">
    <property type="entry name" value="Outer membrane protein assembly factor BamA"/>
    <property type="match status" value="1"/>
</dbReference>
<evidence type="ECO:0000313" key="11">
    <source>
        <dbReference type="EMBL" id="CUB07426.1"/>
    </source>
</evidence>
<dbReference type="RefSeq" id="WP_055423713.1">
    <property type="nucleotide sequence ID" value="NZ_CYHH01000007.1"/>
</dbReference>
<feature type="domain" description="POTRA" evidence="10">
    <location>
        <begin position="268"/>
        <end position="346"/>
    </location>
</feature>
<dbReference type="InterPro" id="IPR034746">
    <property type="entry name" value="POTRA"/>
</dbReference>
<keyword evidence="12" id="KW-1185">Reference proteome</keyword>
<comment type="subcellular location">
    <subcellularLocation>
        <location evidence="8">Cell outer membrane</location>
    </subcellularLocation>
    <subcellularLocation>
        <location evidence="1">Membrane</location>
    </subcellularLocation>
</comment>
<dbReference type="OrthoDB" id="9803054at2"/>
<evidence type="ECO:0000256" key="7">
    <source>
        <dbReference type="ARBA" id="ARBA00023237"/>
    </source>
</evidence>
<organism evidence="11 12">
    <name type="scientific">Tepidiphilus thermophilus</name>
    <dbReference type="NCBI Taxonomy" id="876478"/>
    <lineage>
        <taxon>Bacteria</taxon>
        <taxon>Pseudomonadati</taxon>
        <taxon>Pseudomonadota</taxon>
        <taxon>Hydrogenophilia</taxon>
        <taxon>Hydrogenophilales</taxon>
        <taxon>Hydrogenophilaceae</taxon>
        <taxon>Tepidiphilus</taxon>
    </lineage>
</organism>
<dbReference type="HAMAP" id="MF_01430">
    <property type="entry name" value="OM_assembly_BamA"/>
    <property type="match status" value="1"/>
</dbReference>
<dbReference type="GO" id="GO:0009279">
    <property type="term" value="C:cell outer membrane"/>
    <property type="evidence" value="ECO:0007669"/>
    <property type="project" value="UniProtKB-SubCell"/>
</dbReference>
<dbReference type="Gene3D" id="3.10.20.310">
    <property type="entry name" value="membrane protein fhac"/>
    <property type="match status" value="5"/>
</dbReference>
<feature type="domain" description="POTRA" evidence="10">
    <location>
        <begin position="177"/>
        <end position="265"/>
    </location>
</feature>
<evidence type="ECO:0000256" key="3">
    <source>
        <dbReference type="ARBA" id="ARBA00022692"/>
    </source>
</evidence>
<dbReference type="InterPro" id="IPR010827">
    <property type="entry name" value="BamA/TamA_POTRA"/>
</dbReference>
<evidence type="ECO:0000256" key="9">
    <source>
        <dbReference type="NCBIfam" id="TIGR03303"/>
    </source>
</evidence>
<evidence type="ECO:0000256" key="5">
    <source>
        <dbReference type="ARBA" id="ARBA00022737"/>
    </source>
</evidence>
<dbReference type="Proteomes" id="UP000182108">
    <property type="component" value="Unassembled WGS sequence"/>
</dbReference>
<dbReference type="EMBL" id="CYHH01000007">
    <property type="protein sequence ID" value="CUB07426.1"/>
    <property type="molecule type" value="Genomic_DNA"/>
</dbReference>
<keyword evidence="3 8" id="KW-0812">Transmembrane</keyword>
<proteinExistence type="inferred from homology"/>
<feature type="signal peptide" evidence="8">
    <location>
        <begin position="1"/>
        <end position="22"/>
    </location>
</feature>
<dbReference type="GO" id="GO:0043165">
    <property type="term" value="P:Gram-negative-bacterium-type cell outer membrane assembly"/>
    <property type="evidence" value="ECO:0007669"/>
    <property type="project" value="UniProtKB-UniRule"/>
</dbReference>
<dbReference type="PANTHER" id="PTHR12815">
    <property type="entry name" value="SORTING AND ASSEMBLY MACHINERY SAMM50 PROTEIN FAMILY MEMBER"/>
    <property type="match status" value="1"/>
</dbReference>
<evidence type="ECO:0000256" key="1">
    <source>
        <dbReference type="ARBA" id="ARBA00004370"/>
    </source>
</evidence>
<dbReference type="InterPro" id="IPR023707">
    <property type="entry name" value="OM_assembly_BamA"/>
</dbReference>
<dbReference type="InterPro" id="IPR039910">
    <property type="entry name" value="D15-like"/>
</dbReference>
<gene>
    <name evidence="8" type="primary">bamA</name>
    <name evidence="11" type="ORF">Ga0061068_10766</name>
</gene>
<comment type="function">
    <text evidence="8">Part of the outer membrane protein assembly complex, which is involved in assembly and insertion of beta-barrel proteins into the outer membrane.</text>
</comment>
<evidence type="ECO:0000256" key="2">
    <source>
        <dbReference type="ARBA" id="ARBA00022452"/>
    </source>
</evidence>
<feature type="domain" description="POTRA" evidence="10">
    <location>
        <begin position="94"/>
        <end position="174"/>
    </location>
</feature>
<evidence type="ECO:0000313" key="12">
    <source>
        <dbReference type="Proteomes" id="UP000182108"/>
    </source>
</evidence>
<dbReference type="Gene3D" id="2.40.160.50">
    <property type="entry name" value="membrane protein fhac: a member of the omp85/tpsb transporter family"/>
    <property type="match status" value="1"/>
</dbReference>
<evidence type="ECO:0000259" key="10">
    <source>
        <dbReference type="PROSITE" id="PS51779"/>
    </source>
</evidence>
<dbReference type="Pfam" id="PF01103">
    <property type="entry name" value="Omp85"/>
    <property type="match status" value="1"/>
</dbReference>
<keyword evidence="2 8" id="KW-1134">Transmembrane beta strand</keyword>
<reference evidence="12" key="1">
    <citation type="submission" date="2015-08" db="EMBL/GenBank/DDBJ databases">
        <authorList>
            <person name="Babu N.S."/>
            <person name="Beckwith C.J."/>
            <person name="Beseler K.G."/>
            <person name="Brison A."/>
            <person name="Carone J.V."/>
            <person name="Caskin T.P."/>
            <person name="Diamond M."/>
            <person name="Durham M.E."/>
            <person name="Foxe J.M."/>
            <person name="Go M."/>
            <person name="Henderson B.A."/>
            <person name="Jones I.B."/>
            <person name="McGettigan J.A."/>
            <person name="Micheletti S.J."/>
            <person name="Nasrallah M.E."/>
            <person name="Ortiz D."/>
            <person name="Piller C.R."/>
            <person name="Privatt S.R."/>
            <person name="Schneider S.L."/>
            <person name="Sharp S."/>
            <person name="Smith T.C."/>
            <person name="Stanton J.D."/>
            <person name="Ullery H.E."/>
            <person name="Wilson R.J."/>
            <person name="Serrano M.G."/>
            <person name="Buck G."/>
            <person name="Lee V."/>
            <person name="Wang Y."/>
            <person name="Carvalho R."/>
            <person name="Voegtly L."/>
            <person name="Shi R."/>
            <person name="Duckworth R."/>
            <person name="Johnson A."/>
            <person name="Loviza R."/>
            <person name="Walstead R."/>
            <person name="Shah Z."/>
            <person name="Kiflezghi M."/>
            <person name="Wade K."/>
            <person name="Ball S.L."/>
            <person name="Bradley K.W."/>
            <person name="Asai D.J."/>
            <person name="Bowman C.A."/>
            <person name="Russell D.A."/>
            <person name="Pope W.H."/>
            <person name="Jacobs-Sera D."/>
            <person name="Hendrix R.W."/>
            <person name="Hatfull G.F."/>
        </authorList>
    </citation>
    <scope>NUCLEOTIDE SEQUENCE [LARGE SCALE GENOMIC DNA]</scope>
    <source>
        <strain evidence="12">JCM 19170</strain>
    </source>
</reference>
<dbReference type="AlphaFoldDB" id="A0A0K6IWC0"/>
<dbReference type="GO" id="GO:0051205">
    <property type="term" value="P:protein insertion into membrane"/>
    <property type="evidence" value="ECO:0007669"/>
    <property type="project" value="UniProtKB-UniRule"/>
</dbReference>
<evidence type="ECO:0000256" key="6">
    <source>
        <dbReference type="ARBA" id="ARBA00023136"/>
    </source>
</evidence>
<keyword evidence="4 8" id="KW-0732">Signal</keyword>
<sequence length="770" mass="87010" precursor="true">MKKKLAAVVALIGALLVGSVQAFEPFVVKDIRVEGIQRVEAGTIFSYLPVKVGERITQEQADEAVRKLFETGFFSDVRIEADGDVLVVLVDERPAIGELQFVGMKEFDVDSIKQALRGVGLAESRIFDRSLLRQAEQELKRQYLSRGYYAVDIQTTITPLPRNRVAIRFDITEGEPAKIAEIKIVGNKAFSEKELLKKFQLTTPGWLTWYTKSDRYSREKLQQDLESLRSFYMNQGYLDFEIESASVSIGPDKQNIYISISVKEGERYTVSAVRFAGNLILPEEEYRKLAQLKPGDVFSREKLNATVKAVTDRLGNEGYAFANVNAAPEIDREKRQVAFTIFVDPGRRTYVHRINVGGNVRTRDEVVRREMRQMEGEWYDAEKINKSKQRIDRLGYFDDVQVETQPVPGTTDQVDVNFTVKEKPTGNLMVGAGFSSSDNIVLSGSVTQDNIFGSGKSLGLQLDTSQSKRTASLSFTDPYYTIDGVSLGYDLYYRTFDPSESYNISRYKTRSMGGGLRMGWPIGEDDNIQFGLAYDLTKIDVYWDSPLRYIEFCGPGSDYDCDGVSSLAFTAGWARDTRDSRIYPMKGRYQRVSAEVDLPPGDIEIVKLSYQHQWWIPITERQALMLNGDIGWIESYGDKDVPFFRNYYVGGIGSVRGFKAGSLGRKDENDDAYGGTRKIVLNAEYYFPLPGMGMDKTFRMSVFVDSGYVWDQDDPIQLNDMRVSTGVGFSWSSPLGPLKFSFAVPLRKDVGGSNYKDDTQNFQFQFGTMF</sequence>
<dbReference type="PROSITE" id="PS51779">
    <property type="entry name" value="POTRA"/>
    <property type="match status" value="5"/>
</dbReference>
<dbReference type="PANTHER" id="PTHR12815:SF23">
    <property type="entry name" value="OUTER MEMBRANE PROTEIN ASSEMBLY FACTOR BAMA"/>
    <property type="match status" value="1"/>
</dbReference>
<protein>
    <recommendedName>
        <fullName evidence="8 9">Outer membrane protein assembly factor BamA</fullName>
    </recommendedName>
</protein>
<keyword evidence="6 8" id="KW-0472">Membrane</keyword>
<feature type="domain" description="POTRA" evidence="10">
    <location>
        <begin position="349"/>
        <end position="423"/>
    </location>
</feature>
<dbReference type="Pfam" id="PF07244">
    <property type="entry name" value="POTRA"/>
    <property type="match status" value="5"/>
</dbReference>
<dbReference type="NCBIfam" id="TIGR03303">
    <property type="entry name" value="OM_YaeT"/>
    <property type="match status" value="1"/>
</dbReference>
<feature type="domain" description="POTRA" evidence="10">
    <location>
        <begin position="26"/>
        <end position="93"/>
    </location>
</feature>
<name>A0A0K6IWC0_9PROT</name>